<feature type="non-terminal residue" evidence="4">
    <location>
        <position position="1"/>
    </location>
</feature>
<protein>
    <submittedName>
        <fullName evidence="4">Uncharacterized protein</fullName>
    </submittedName>
</protein>
<comment type="similarity">
    <text evidence="2">Belongs to the PBP/GOBP family.</text>
</comment>
<dbReference type="AlphaFoldDB" id="A0A0L0CPC2"/>
<name>A0A0L0CPC2_LUCCU</name>
<accession>A0A0L0CPC2</accession>
<dbReference type="PANTHER" id="PTHR21066:SF15">
    <property type="entry name" value="GH25962P-RELATED"/>
    <property type="match status" value="1"/>
</dbReference>
<dbReference type="Proteomes" id="UP000037069">
    <property type="component" value="Unassembled WGS sequence"/>
</dbReference>
<keyword evidence="5" id="KW-1185">Reference proteome</keyword>
<dbReference type="GO" id="GO:0005576">
    <property type="term" value="C:extracellular region"/>
    <property type="evidence" value="ECO:0007669"/>
    <property type="project" value="UniProtKB-SubCell"/>
</dbReference>
<dbReference type="PANTHER" id="PTHR21066">
    <property type="entry name" value="ODORANT-BINDING PROTEIN 59A-RELATED"/>
    <property type="match status" value="1"/>
</dbReference>
<evidence type="ECO:0000256" key="2">
    <source>
        <dbReference type="ARBA" id="ARBA00008098"/>
    </source>
</evidence>
<evidence type="ECO:0000256" key="3">
    <source>
        <dbReference type="ARBA" id="ARBA00022525"/>
    </source>
</evidence>
<reference evidence="4 5" key="1">
    <citation type="journal article" date="2015" name="Nat. Commun.">
        <title>Lucilia cuprina genome unlocks parasitic fly biology to underpin future interventions.</title>
        <authorList>
            <person name="Anstead C.A."/>
            <person name="Korhonen P.K."/>
            <person name="Young N.D."/>
            <person name="Hall R.S."/>
            <person name="Jex A.R."/>
            <person name="Murali S.C."/>
            <person name="Hughes D.S."/>
            <person name="Lee S.F."/>
            <person name="Perry T."/>
            <person name="Stroehlein A.J."/>
            <person name="Ansell B.R."/>
            <person name="Breugelmans B."/>
            <person name="Hofmann A."/>
            <person name="Qu J."/>
            <person name="Dugan S."/>
            <person name="Lee S.L."/>
            <person name="Chao H."/>
            <person name="Dinh H."/>
            <person name="Han Y."/>
            <person name="Doddapaneni H.V."/>
            <person name="Worley K.C."/>
            <person name="Muzny D.M."/>
            <person name="Ioannidis P."/>
            <person name="Waterhouse R.M."/>
            <person name="Zdobnov E.M."/>
            <person name="James P.J."/>
            <person name="Bagnall N.H."/>
            <person name="Kotze A.C."/>
            <person name="Gibbs R.A."/>
            <person name="Richards S."/>
            <person name="Batterham P."/>
            <person name="Gasser R.B."/>
        </authorList>
    </citation>
    <scope>NUCLEOTIDE SEQUENCE [LARGE SCALE GENOMIC DNA]</scope>
    <source>
        <strain evidence="4 5">LS</strain>
        <tissue evidence="4">Full body</tissue>
    </source>
</reference>
<dbReference type="EMBL" id="JRES01000204">
    <property type="protein sequence ID" value="KNC33289.1"/>
    <property type="molecule type" value="Genomic_DNA"/>
</dbReference>
<dbReference type="OrthoDB" id="7899614at2759"/>
<proteinExistence type="inferred from homology"/>
<organism evidence="4 5">
    <name type="scientific">Lucilia cuprina</name>
    <name type="common">Green bottle fly</name>
    <name type="synonym">Australian sheep blowfly</name>
    <dbReference type="NCBI Taxonomy" id="7375"/>
    <lineage>
        <taxon>Eukaryota</taxon>
        <taxon>Metazoa</taxon>
        <taxon>Ecdysozoa</taxon>
        <taxon>Arthropoda</taxon>
        <taxon>Hexapoda</taxon>
        <taxon>Insecta</taxon>
        <taxon>Pterygota</taxon>
        <taxon>Neoptera</taxon>
        <taxon>Endopterygota</taxon>
        <taxon>Diptera</taxon>
        <taxon>Brachycera</taxon>
        <taxon>Muscomorpha</taxon>
        <taxon>Oestroidea</taxon>
        <taxon>Calliphoridae</taxon>
        <taxon>Luciliinae</taxon>
        <taxon>Lucilia</taxon>
    </lineage>
</organism>
<evidence type="ECO:0000313" key="4">
    <source>
        <dbReference type="EMBL" id="KNC33289.1"/>
    </source>
</evidence>
<dbReference type="Gene3D" id="1.10.238.270">
    <property type="match status" value="1"/>
</dbReference>
<sequence>QLQLVIAAQIMSQTFGVYLTLILNLIILCCAQNCQDDPVKLDEQFIGCCRGRPKYTSELCIDTLLANDTFSEKCILDCMYKEFKIYDGEQIDLEAVNTFIDEQITDVNFNLIYMDAFESCSKFAKDTLQQKFSFVKYDNEHNCDDYAMFVDICVWYHTLGNCPEEYANNDDICHDKREWVNKCLFET</sequence>
<comment type="caution">
    <text evidence="4">The sequence shown here is derived from an EMBL/GenBank/DDBJ whole genome shotgun (WGS) entry which is preliminary data.</text>
</comment>
<dbReference type="InterPro" id="IPR052295">
    <property type="entry name" value="Odorant-binding_protein"/>
</dbReference>
<comment type="subcellular location">
    <subcellularLocation>
        <location evidence="1">Secreted</location>
    </subcellularLocation>
</comment>
<evidence type="ECO:0000313" key="5">
    <source>
        <dbReference type="Proteomes" id="UP000037069"/>
    </source>
</evidence>
<keyword evidence="3" id="KW-0964">Secreted</keyword>
<gene>
    <name evidence="4" type="ORF">FF38_06045</name>
</gene>
<evidence type="ECO:0000256" key="1">
    <source>
        <dbReference type="ARBA" id="ARBA00004613"/>
    </source>
</evidence>